<dbReference type="SUPFAM" id="SSF53271">
    <property type="entry name" value="PRTase-like"/>
    <property type="match status" value="1"/>
</dbReference>
<keyword evidence="2" id="KW-0665">Pyrimidine biosynthesis</keyword>
<reference evidence="3 4" key="1">
    <citation type="submission" date="2017-07" db="EMBL/GenBank/DDBJ databases">
        <title>Mechanisms for carbon and nitrogen cycling indicate functional differentiation within the Candidate Phyla Radiation.</title>
        <authorList>
            <person name="Danczak R.E."/>
            <person name="Johnston M.D."/>
            <person name="Kenah C."/>
            <person name="Slattery M."/>
            <person name="Wrighton K.C."/>
            <person name="Wilkins M.J."/>
        </authorList>
    </citation>
    <scope>NUCLEOTIDE SEQUENCE [LARGE SCALE GENOMIC DNA]</scope>
    <source>
        <strain evidence="3">Licking1014_96</strain>
    </source>
</reference>
<proteinExistence type="predicted"/>
<protein>
    <recommendedName>
        <fullName evidence="5">Orotate phosphoribosyltransferase</fullName>
    </recommendedName>
</protein>
<dbReference type="GO" id="GO:0006222">
    <property type="term" value="P:UMP biosynthetic process"/>
    <property type="evidence" value="ECO:0007669"/>
    <property type="project" value="TreeGrafter"/>
</dbReference>
<name>A0A554LGR0_9BACT</name>
<evidence type="ECO:0000313" key="3">
    <source>
        <dbReference type="EMBL" id="TSC91839.1"/>
    </source>
</evidence>
<dbReference type="CDD" id="cd06223">
    <property type="entry name" value="PRTases_typeI"/>
    <property type="match status" value="1"/>
</dbReference>
<evidence type="ECO:0000256" key="2">
    <source>
        <dbReference type="ARBA" id="ARBA00022975"/>
    </source>
</evidence>
<dbReference type="PANTHER" id="PTHR19278">
    <property type="entry name" value="OROTATE PHOSPHORIBOSYLTRANSFERASE"/>
    <property type="match status" value="1"/>
</dbReference>
<dbReference type="PANTHER" id="PTHR19278:SF9">
    <property type="entry name" value="URIDINE 5'-MONOPHOSPHATE SYNTHASE"/>
    <property type="match status" value="1"/>
</dbReference>
<gene>
    <name evidence="3" type="ORF">CEN92_194</name>
</gene>
<organism evidence="3 4">
    <name type="scientific">Candidatus Berkelbacteria bacterium Licking1014_96</name>
    <dbReference type="NCBI Taxonomy" id="2017149"/>
    <lineage>
        <taxon>Bacteria</taxon>
        <taxon>Candidatus Berkelbacteria</taxon>
    </lineage>
</organism>
<evidence type="ECO:0008006" key="5">
    <source>
        <dbReference type="Google" id="ProtNLM"/>
    </source>
</evidence>
<comment type="pathway">
    <text evidence="1">Pyrimidine metabolism; UMP biosynthesis via de novo pathway.</text>
</comment>
<dbReference type="Gene3D" id="3.40.50.2020">
    <property type="match status" value="1"/>
</dbReference>
<dbReference type="AlphaFoldDB" id="A0A554LGR0"/>
<dbReference type="GO" id="GO:0004588">
    <property type="term" value="F:orotate phosphoribosyltransferase activity"/>
    <property type="evidence" value="ECO:0007669"/>
    <property type="project" value="TreeGrafter"/>
</dbReference>
<dbReference type="EMBL" id="VMGH01000026">
    <property type="protein sequence ID" value="TSC91839.1"/>
    <property type="molecule type" value="Genomic_DNA"/>
</dbReference>
<dbReference type="InterPro" id="IPR000836">
    <property type="entry name" value="PRTase_dom"/>
</dbReference>
<dbReference type="Proteomes" id="UP000318296">
    <property type="component" value="Unassembled WGS sequence"/>
</dbReference>
<dbReference type="InterPro" id="IPR029057">
    <property type="entry name" value="PRTase-like"/>
</dbReference>
<sequence>MELIAEFDKVKALLVDQMIEFGVFLDKTRSTGGKGFRLKLHESRPDAPLSPFYLEQRRLRGSSNALKIAADTLASLIRVDDLYRRFDRLADIPVSISPIVGILAVQIGKPMVTPRPAKSHGTGATVEGPFEINETILLIDDDVTMGDSKLEAIVVLREQGLVVKDCVVIIDREQGGRERLAEVGVTLHAVFGIAEFLNILVSAKKLCPEMAAEIRDYLAAN</sequence>
<dbReference type="GO" id="GO:0019856">
    <property type="term" value="P:pyrimidine nucleobase biosynthetic process"/>
    <property type="evidence" value="ECO:0007669"/>
    <property type="project" value="TreeGrafter"/>
</dbReference>
<accession>A0A554LGR0</accession>
<evidence type="ECO:0000256" key="1">
    <source>
        <dbReference type="ARBA" id="ARBA00004725"/>
    </source>
</evidence>
<evidence type="ECO:0000313" key="4">
    <source>
        <dbReference type="Proteomes" id="UP000318296"/>
    </source>
</evidence>
<comment type="caution">
    <text evidence="3">The sequence shown here is derived from an EMBL/GenBank/DDBJ whole genome shotgun (WGS) entry which is preliminary data.</text>
</comment>